<dbReference type="InterPro" id="IPR004242">
    <property type="entry name" value="Transposase_21"/>
</dbReference>
<evidence type="ECO:0000256" key="1">
    <source>
        <dbReference type="SAM" id="MobiDB-lite"/>
    </source>
</evidence>
<keyword evidence="3" id="KW-1185">Reference proteome</keyword>
<accession>A0A5C3EWE4</accession>
<dbReference type="PANTHER" id="PTHR46579">
    <property type="entry name" value="F5/8 TYPE C DOMAIN-CONTAINING PROTEIN-RELATED"/>
    <property type="match status" value="1"/>
</dbReference>
<feature type="compositionally biased region" description="Low complexity" evidence="1">
    <location>
        <begin position="64"/>
        <end position="89"/>
    </location>
</feature>
<organism evidence="2 3">
    <name type="scientific">Pseudozyma flocculosa</name>
    <dbReference type="NCBI Taxonomy" id="84751"/>
    <lineage>
        <taxon>Eukaryota</taxon>
        <taxon>Fungi</taxon>
        <taxon>Dikarya</taxon>
        <taxon>Basidiomycota</taxon>
        <taxon>Ustilaginomycotina</taxon>
        <taxon>Ustilaginomycetes</taxon>
        <taxon>Ustilaginales</taxon>
        <taxon>Ustilaginaceae</taxon>
        <taxon>Pseudozyma</taxon>
    </lineage>
</organism>
<evidence type="ECO:0000313" key="3">
    <source>
        <dbReference type="Proteomes" id="UP000323386"/>
    </source>
</evidence>
<feature type="compositionally biased region" description="Pro residues" evidence="1">
    <location>
        <begin position="127"/>
        <end position="137"/>
    </location>
</feature>
<dbReference type="Pfam" id="PF02992">
    <property type="entry name" value="Transposase_21"/>
    <property type="match status" value="1"/>
</dbReference>
<feature type="region of interest" description="Disordered" evidence="1">
    <location>
        <begin position="49"/>
        <end position="174"/>
    </location>
</feature>
<reference evidence="2 3" key="1">
    <citation type="submission" date="2018-03" db="EMBL/GenBank/DDBJ databases">
        <authorList>
            <person name="Guldener U."/>
        </authorList>
    </citation>
    <scope>NUCLEOTIDE SEQUENCE [LARGE SCALE GENOMIC DNA]</scope>
    <source>
        <strain evidence="2 3">DAOM196992</strain>
    </source>
</reference>
<protein>
    <recommendedName>
        <fullName evidence="4">Transposase domain-containing protein</fullName>
    </recommendedName>
</protein>
<evidence type="ECO:0000313" key="2">
    <source>
        <dbReference type="EMBL" id="SPO35459.1"/>
    </source>
</evidence>
<gene>
    <name evidence="2" type="ORF">PSFLO_00930</name>
</gene>
<sequence>MSSSKRRTEPCYCWRCNGRHVQRKTRLRHENEEHFERIEQEQLQQARAIAGSPLYVQDGPRDTSSPLRLSSAPAEPSSAPPSSVAQSRAPSPPSNASPAPSPSRATSLRPLSPPRSPVGSDAGSLPPYSPPRSPSTPPATTSPSPLTSPPPEQSFRLAVSDSEEDAERLPLSRLDPARILAPGAMASASNPPPAPDNALPDWMTALQWHVVRQHSQHGLSRAGCKDMLRFANDVLLPASGSTAKGPVRFPTLRRHLGLDRDHLVRYLVCPRPACSSLSPPIPTAWPSPTSSASPPPAASCIRCDEPLQRDGPVFLYHPLEAWLRGLVQRPEVREALESWRARPTPSTLFADATPPLADVYDGEMWHQEQAFLNSGKPGDINLLVSLSTDWFRPFNYTAASYSCGPVVLSVLNLPSALRFKPEYQHLAGVIPGPSEPSWSTCSRFLEPLVAELQCLLDGIEIGLPAPPPSTASPDTTAIATTATLRAKLVLFVGDSPARTKVCGFNPLTVNEATCPYCDTDKGEFQELAATSAKTTPRDPDRHRQDALAVKGSSDARHRNAAAITGARYSVLYELPYWRSVTSAPVDVMHAVYLGVVRRVWHKILIDRGLLTSREVAAVQARIRTTIVPSTLAKLSTHFGDAAGGSPTAAQYATLARLLPALLHGVWHDAIDDYRRHRRTIRRDMETGAWIEEGDPDAEHWAWLTHSAQAEAEAIRTRTTTHAAHWVHKGWFFREIVVRLGLIVDYLHQQVLTDADVDTVTLHLRRLHRALAVISPIYYNSHILSHLGPQLRRFGPPRAFWAFGIEKAIQVLSRTTVPTNKKHGQVELSLLKTWSDRGRAEAVNGPAEQRQQGIALASRTRDRQRTYDSSVLELETAPASRRPTPLDDHTYDGLVALLRTLRPHRRFVKNSIAVAPDAIKVSRTVHTNASISVNGLYFRASHNDVHSAPGDSFGFIKWPSTSTNVTLVQVTQIISYRHRARPSQPVETPADDITAVCVVCRLFAPPTQLDWFDLGTSKPFARPSSVQLEVTGTAVYPATALVAHVAITPVPRSEHALVKIIN</sequence>
<evidence type="ECO:0008006" key="4">
    <source>
        <dbReference type="Google" id="ProtNLM"/>
    </source>
</evidence>
<dbReference type="OrthoDB" id="3269001at2759"/>
<dbReference type="PANTHER" id="PTHR46579:SF2">
    <property type="entry name" value="C2H2-TYPE DOMAIN-CONTAINING PROTEIN"/>
    <property type="match status" value="1"/>
</dbReference>
<dbReference type="Proteomes" id="UP000323386">
    <property type="component" value="Unassembled WGS sequence"/>
</dbReference>
<dbReference type="AlphaFoldDB" id="A0A5C3EWE4"/>
<feature type="compositionally biased region" description="Pro residues" evidence="1">
    <location>
        <begin position="90"/>
        <end position="101"/>
    </location>
</feature>
<dbReference type="EMBL" id="OOIP01000002">
    <property type="protein sequence ID" value="SPO35459.1"/>
    <property type="molecule type" value="Genomic_DNA"/>
</dbReference>
<name>A0A5C3EWE4_9BASI</name>
<proteinExistence type="predicted"/>